<dbReference type="Pfam" id="PF07670">
    <property type="entry name" value="Gate"/>
    <property type="match status" value="1"/>
</dbReference>
<feature type="transmembrane region" description="Helical" evidence="1">
    <location>
        <begin position="236"/>
        <end position="265"/>
    </location>
</feature>
<evidence type="ECO:0000259" key="2">
    <source>
        <dbReference type="Pfam" id="PF07670"/>
    </source>
</evidence>
<feature type="domain" description="Nucleoside transporter/FeoB GTPase Gate" evidence="2">
    <location>
        <begin position="66"/>
        <end position="155"/>
    </location>
</feature>
<evidence type="ECO:0000256" key="1">
    <source>
        <dbReference type="SAM" id="Phobius"/>
    </source>
</evidence>
<dbReference type="Proteomes" id="UP000014155">
    <property type="component" value="Unassembled WGS sequence"/>
</dbReference>
<keyword evidence="1" id="KW-0472">Membrane</keyword>
<feature type="transmembrane region" description="Helical" evidence="1">
    <location>
        <begin position="344"/>
        <end position="365"/>
    </location>
</feature>
<dbReference type="eggNOG" id="COG3314">
    <property type="taxonomic scope" value="Bacteria"/>
</dbReference>
<feature type="transmembrane region" description="Helical" evidence="1">
    <location>
        <begin position="61"/>
        <end position="80"/>
    </location>
</feature>
<dbReference type="PATRIC" id="fig|1195236.3.peg.1188"/>
<reference evidence="3 4" key="1">
    <citation type="journal article" date="2013" name="Genome Announc.">
        <title>Draft Genome Sequence of the Cellulolytic, Mesophilic, Anaerobic Bacterium Clostridium termitidis Strain CT1112 (DSM 5398).</title>
        <authorList>
            <person name="Lal S."/>
            <person name="Ramachandran U."/>
            <person name="Zhang X."/>
            <person name="Munir R."/>
            <person name="Sparling R."/>
            <person name="Levin D.B."/>
        </authorList>
    </citation>
    <scope>NUCLEOTIDE SEQUENCE [LARGE SCALE GENOMIC DNA]</scope>
    <source>
        <strain evidence="3 4">CT1112</strain>
    </source>
</reference>
<feature type="transmembrane region" description="Helical" evidence="1">
    <location>
        <begin position="31"/>
        <end position="49"/>
    </location>
</feature>
<dbReference type="EMBL" id="AORV01000021">
    <property type="protein sequence ID" value="EMS73320.1"/>
    <property type="molecule type" value="Genomic_DNA"/>
</dbReference>
<protein>
    <submittedName>
        <fullName evidence="3">Sporulation integral membrane protein YlbJ</fullName>
    </submittedName>
</protein>
<name>S0FM63_RUMCE</name>
<organism evidence="3 4">
    <name type="scientific">Ruminiclostridium cellobioparum subsp. termitidis CT1112</name>
    <dbReference type="NCBI Taxonomy" id="1195236"/>
    <lineage>
        <taxon>Bacteria</taxon>
        <taxon>Bacillati</taxon>
        <taxon>Bacillota</taxon>
        <taxon>Clostridia</taxon>
        <taxon>Eubacteriales</taxon>
        <taxon>Oscillospiraceae</taxon>
        <taxon>Ruminiclostridium</taxon>
    </lineage>
</organism>
<dbReference type="AlphaFoldDB" id="S0FM63"/>
<keyword evidence="1" id="KW-1133">Transmembrane helix</keyword>
<dbReference type="InterPro" id="IPR011642">
    <property type="entry name" value="Gate_dom"/>
</dbReference>
<evidence type="ECO:0000313" key="3">
    <source>
        <dbReference type="EMBL" id="EMS73320.1"/>
    </source>
</evidence>
<dbReference type="RefSeq" id="WP_004624233.1">
    <property type="nucleotide sequence ID" value="NZ_AORV01000021.1"/>
</dbReference>
<dbReference type="STRING" id="1195236.CTER_0896"/>
<feature type="transmembrane region" description="Helical" evidence="1">
    <location>
        <begin position="171"/>
        <end position="191"/>
    </location>
</feature>
<keyword evidence="1" id="KW-0812">Transmembrane</keyword>
<feature type="transmembrane region" description="Helical" evidence="1">
    <location>
        <begin position="305"/>
        <end position="323"/>
    </location>
</feature>
<accession>S0FM63</accession>
<dbReference type="InterPro" id="IPR014226">
    <property type="entry name" value="Spore_IM_YlbJ"/>
</dbReference>
<evidence type="ECO:0000313" key="4">
    <source>
        <dbReference type="Proteomes" id="UP000014155"/>
    </source>
</evidence>
<comment type="caution">
    <text evidence="3">The sequence shown here is derived from an EMBL/GenBank/DDBJ whole genome shotgun (WGS) entry which is preliminary data.</text>
</comment>
<dbReference type="NCBIfam" id="TIGR02871">
    <property type="entry name" value="spore_ylbJ"/>
    <property type="match status" value="1"/>
</dbReference>
<feature type="transmembrane region" description="Helical" evidence="1">
    <location>
        <begin position="100"/>
        <end position="122"/>
    </location>
</feature>
<gene>
    <name evidence="3" type="ORF">CTER_0896</name>
</gene>
<sequence>MNWFLLSSFIFLLSTIFLSYKKTVFAYLKNSMLPIMAFLFILSLIIFPKTAVSSASKGIKLWLEIVFPSLFPFFVATQLLSKSGVVSLFGVILEPVMRPLFNVPGCGSFALAMGIVSGYPVGASITADLRKQDMITRLEAERLLTFTNNSGPLFIMGAVGVGMFNQPRLGYLLYISHIAACLTVGFIFRYYKKRQTGSINKRKVNIPDNIKIELKKLKNSQTNPWTLFGDCIKNSVYTILAIGGFIIFFSVLINIMLSSGLIGAIGRLLPNFAGLAGLDSKTVEGFLCGIFEITTGASYITHSPSALAVKLCCASLIIGWAGFSVHTQVMSIVSTTDIRVKPYLLGKALQGVISCFYTFIGYSLFSSLLPGESAVFANSSGNITKGWGNIFADSIQYIGISALIMIIITVIYICIISLSSKKSLF</sequence>
<proteinExistence type="predicted"/>
<feature type="transmembrane region" description="Helical" evidence="1">
    <location>
        <begin position="395"/>
        <end position="418"/>
    </location>
</feature>
<keyword evidence="4" id="KW-1185">Reference proteome</keyword>
<feature type="transmembrane region" description="Helical" evidence="1">
    <location>
        <begin position="143"/>
        <end position="165"/>
    </location>
</feature>